<dbReference type="Proteomes" id="UP000190648">
    <property type="component" value="Unassembled WGS sequence"/>
</dbReference>
<protein>
    <submittedName>
        <fullName evidence="1">Uncharacterized protein</fullName>
    </submittedName>
</protein>
<name>A0A1V4J7B1_PATFA</name>
<sequence length="78" mass="8631">MERNILGSAPESCNRHLRFQCGSTSITEPCLEGSASSPALQGNCSCLQSLHPHGKWMQREIRGEHRNSRVVLQLQGDV</sequence>
<organism evidence="1 2">
    <name type="scientific">Patagioenas fasciata monilis</name>
    <dbReference type="NCBI Taxonomy" id="372326"/>
    <lineage>
        <taxon>Eukaryota</taxon>
        <taxon>Metazoa</taxon>
        <taxon>Chordata</taxon>
        <taxon>Craniata</taxon>
        <taxon>Vertebrata</taxon>
        <taxon>Euteleostomi</taxon>
        <taxon>Archelosauria</taxon>
        <taxon>Archosauria</taxon>
        <taxon>Dinosauria</taxon>
        <taxon>Saurischia</taxon>
        <taxon>Theropoda</taxon>
        <taxon>Coelurosauria</taxon>
        <taxon>Aves</taxon>
        <taxon>Neognathae</taxon>
        <taxon>Neoaves</taxon>
        <taxon>Columbimorphae</taxon>
        <taxon>Columbiformes</taxon>
        <taxon>Columbidae</taxon>
        <taxon>Patagioenas</taxon>
    </lineage>
</organism>
<gene>
    <name evidence="1" type="ORF">AV530_013662</name>
</gene>
<reference evidence="1 2" key="1">
    <citation type="submission" date="2016-02" db="EMBL/GenBank/DDBJ databases">
        <title>Band-tailed pigeon sequencing and assembly.</title>
        <authorList>
            <person name="Soares A.E."/>
            <person name="Novak B.J."/>
            <person name="Rice E.S."/>
            <person name="O'Connell B."/>
            <person name="Chang D."/>
            <person name="Weber S."/>
            <person name="Shapiro B."/>
        </authorList>
    </citation>
    <scope>NUCLEOTIDE SEQUENCE [LARGE SCALE GENOMIC DNA]</scope>
    <source>
        <strain evidence="1">BTP2013</strain>
        <tissue evidence="1">Blood</tissue>
    </source>
</reference>
<dbReference type="AlphaFoldDB" id="A0A1V4J7B1"/>
<dbReference type="EMBL" id="LSYS01008642">
    <property type="protein sequence ID" value="OPJ68132.1"/>
    <property type="molecule type" value="Genomic_DNA"/>
</dbReference>
<evidence type="ECO:0000313" key="2">
    <source>
        <dbReference type="Proteomes" id="UP000190648"/>
    </source>
</evidence>
<proteinExistence type="predicted"/>
<comment type="caution">
    <text evidence="1">The sequence shown here is derived from an EMBL/GenBank/DDBJ whole genome shotgun (WGS) entry which is preliminary data.</text>
</comment>
<evidence type="ECO:0000313" key="1">
    <source>
        <dbReference type="EMBL" id="OPJ68132.1"/>
    </source>
</evidence>
<keyword evidence="2" id="KW-1185">Reference proteome</keyword>
<accession>A0A1V4J7B1</accession>